<protein>
    <submittedName>
        <fullName evidence="4">GDSL esterase/lipase At4g10955-like isoform X2</fullName>
    </submittedName>
</protein>
<proteinExistence type="predicted"/>
<organism evidence="3 4">
    <name type="scientific">Juglans regia</name>
    <name type="common">English walnut</name>
    <dbReference type="NCBI Taxonomy" id="51240"/>
    <lineage>
        <taxon>Eukaryota</taxon>
        <taxon>Viridiplantae</taxon>
        <taxon>Streptophyta</taxon>
        <taxon>Embryophyta</taxon>
        <taxon>Tracheophyta</taxon>
        <taxon>Spermatophyta</taxon>
        <taxon>Magnoliopsida</taxon>
        <taxon>eudicotyledons</taxon>
        <taxon>Gunneridae</taxon>
        <taxon>Pentapetalae</taxon>
        <taxon>rosids</taxon>
        <taxon>fabids</taxon>
        <taxon>Fagales</taxon>
        <taxon>Juglandaceae</taxon>
        <taxon>Juglans</taxon>
    </lineage>
</organism>
<keyword evidence="3" id="KW-1185">Reference proteome</keyword>
<dbReference type="AlphaFoldDB" id="A0A6P9E000"/>
<gene>
    <name evidence="4" type="primary">LOC109002539</name>
</gene>
<dbReference type="InterPro" id="IPR002921">
    <property type="entry name" value="Fungal_lipase-type"/>
</dbReference>
<dbReference type="InterPro" id="IPR029058">
    <property type="entry name" value="AB_hydrolase_fold"/>
</dbReference>
<reference evidence="4" key="1">
    <citation type="submission" date="2025-08" db="UniProtKB">
        <authorList>
            <consortium name="RefSeq"/>
        </authorList>
    </citation>
    <scope>IDENTIFICATION</scope>
    <source>
        <tissue evidence="4">Leaves</tissue>
    </source>
</reference>
<dbReference type="PANTHER" id="PTHR31479:SF2">
    <property type="entry name" value="ALPHA_BETA-HYDROLASES SUPERFAMILY PROTEIN"/>
    <property type="match status" value="1"/>
</dbReference>
<accession>A0A6P9E000</accession>
<dbReference type="SUPFAM" id="SSF53474">
    <property type="entry name" value="alpha/beta-Hydrolases"/>
    <property type="match status" value="1"/>
</dbReference>
<feature type="domain" description="Fungal lipase-type" evidence="2">
    <location>
        <begin position="159"/>
        <end position="207"/>
    </location>
</feature>
<dbReference type="GeneID" id="109002539"/>
<dbReference type="Gene3D" id="3.40.50.1820">
    <property type="entry name" value="alpha/beta hydrolase"/>
    <property type="match status" value="1"/>
</dbReference>
<keyword evidence="1" id="KW-0378">Hydrolase</keyword>
<dbReference type="GO" id="GO:0006629">
    <property type="term" value="P:lipid metabolic process"/>
    <property type="evidence" value="ECO:0007669"/>
    <property type="project" value="InterPro"/>
</dbReference>
<evidence type="ECO:0000313" key="4">
    <source>
        <dbReference type="RefSeq" id="XP_035540691.1"/>
    </source>
</evidence>
<dbReference type="Pfam" id="PF01764">
    <property type="entry name" value="Lipase_3"/>
    <property type="match status" value="1"/>
</dbReference>
<dbReference type="Proteomes" id="UP000235220">
    <property type="component" value="Chromosome 13"/>
</dbReference>
<dbReference type="PANTHER" id="PTHR31479">
    <property type="entry name" value="ALPHA/BETA-HYDROLASES SUPERFAMILY PROTEIN"/>
    <property type="match status" value="1"/>
</dbReference>
<evidence type="ECO:0000313" key="3">
    <source>
        <dbReference type="Proteomes" id="UP000235220"/>
    </source>
</evidence>
<sequence length="384" mass="44127">MKDDGSLTSETKGLWKKILDEIQKDKFDNTGPKHLKADTVDWKNADHRRSVTASLVQGVYVLENDRHRTLRKKPTYLYAEPWWQSFNFQLHQSLKDNEGSIFGAVYKYINVKCSASDDSNVPRYVIAFRGTLILRLRDLKLNLKFFVNELQESHRSQLAMRCVENFVDSNGSSNVWLAGHSLGSAIALIVGRNMMLKKNCCLEAYLFNPPYASLHIENLCTSMDEDMKHLVRIVRGIFKIGLAIAVEARINPQMQEQKADTFCLLSGWTPHLFVNPGDFICSEYIAYFKDHKLETAPEMRTLSGMSCTTINLVKHLTMGENLKDAMQFLPSADQILNKSRPHEKLPAANYFMNFLDAHGLCQWWDREVRCQSTRYVYPTTKDPQ</sequence>
<evidence type="ECO:0000259" key="2">
    <source>
        <dbReference type="Pfam" id="PF01764"/>
    </source>
</evidence>
<name>A0A6P9E000_JUGRE</name>
<dbReference type="GO" id="GO:0016787">
    <property type="term" value="F:hydrolase activity"/>
    <property type="evidence" value="ECO:0007669"/>
    <property type="project" value="UniProtKB-KW"/>
</dbReference>
<evidence type="ECO:0000256" key="1">
    <source>
        <dbReference type="ARBA" id="ARBA00022801"/>
    </source>
</evidence>
<dbReference type="RefSeq" id="XP_035540691.1">
    <property type="nucleotide sequence ID" value="XM_035684798.1"/>
</dbReference>